<evidence type="ECO:0000313" key="1">
    <source>
        <dbReference type="EMBL" id="KON96987.1"/>
    </source>
</evidence>
<reference evidence="1 3" key="1">
    <citation type="submission" date="2015-07" db="EMBL/GenBank/DDBJ databases">
        <title>Fjat-14205 dsm 2895.</title>
        <authorList>
            <person name="Liu B."/>
            <person name="Wang J."/>
            <person name="Zhu Y."/>
            <person name="Liu G."/>
            <person name="Chen Q."/>
            <person name="Chen Z."/>
            <person name="Lan J."/>
            <person name="Che J."/>
            <person name="Ge C."/>
            <person name="Shi H."/>
            <person name="Pan Z."/>
            <person name="Liu X."/>
        </authorList>
    </citation>
    <scope>NUCLEOTIDE SEQUENCE [LARGE SCALE GENOMIC DNA]</scope>
    <source>
        <strain evidence="1 3">DSM 2895</strain>
    </source>
</reference>
<keyword evidence="3" id="KW-1185">Reference proteome</keyword>
<dbReference type="EMBL" id="FNED01000022">
    <property type="protein sequence ID" value="SDJ61917.1"/>
    <property type="molecule type" value="Genomic_DNA"/>
</dbReference>
<dbReference type="GeneID" id="42306944"/>
<sequence>MSESAEAIEKFKNAILTENFDEFEASLSPDGDMTVNSSYLKQMVSQYKKEPETFDKLINLLYAQQSLLDQESNSLQSNELLSTNSPDQILNAGSFYLKKEDGFFSDNYVIGVRPHYIFVKANPDKAVIKIDGKKVYTTKTKEEVYKYGPALPGIYQVEGKKKYPYRTVTEKQEVNLLKESKISMSAQVDLPLTEVKDPKPLIQEVGKHAMFLALEGYSENPDVSRLSKLTGNDCKITEYGGITCGVLGFYVGKQRTYPITFKPGGLFYVGIEKTKNKSEDIYSQIHSNLESDSVFVYIYIPKENIIKGNTNLISLTIKRYSDTKELFFSSDGVLGQSNIMYNNVEEVKSSGVGDDMEWFPVQVNSKTDVVFK</sequence>
<protein>
    <submittedName>
        <fullName evidence="1">Uncharacterized protein</fullName>
    </submittedName>
</protein>
<proteinExistence type="predicted"/>
<accession>A0A0D1VFA6</accession>
<evidence type="ECO:0000313" key="2">
    <source>
        <dbReference type="EMBL" id="SDJ61917.1"/>
    </source>
</evidence>
<dbReference type="RefSeq" id="WP_043064593.1">
    <property type="nucleotide sequence ID" value="NZ_BJOA01000222.1"/>
</dbReference>
<dbReference type="Proteomes" id="UP000182836">
    <property type="component" value="Unassembled WGS sequence"/>
</dbReference>
<dbReference type="EMBL" id="LGUG01000004">
    <property type="protein sequence ID" value="KON96987.1"/>
    <property type="molecule type" value="Genomic_DNA"/>
</dbReference>
<gene>
    <name evidence="1" type="ORF">AF333_17400</name>
    <name evidence="2" type="ORF">SAMN04487909_12266</name>
</gene>
<reference evidence="2 4" key="2">
    <citation type="submission" date="2016-10" db="EMBL/GenBank/DDBJ databases">
        <authorList>
            <person name="de Groot N.N."/>
        </authorList>
    </citation>
    <scope>NUCLEOTIDE SEQUENCE [LARGE SCALE GENOMIC DNA]</scope>
    <source>
        <strain evidence="2 4">DSM 2895</strain>
    </source>
</reference>
<name>A0A0D1VFA6_ANEMI</name>
<dbReference type="Proteomes" id="UP000037269">
    <property type="component" value="Unassembled WGS sequence"/>
</dbReference>
<evidence type="ECO:0000313" key="4">
    <source>
        <dbReference type="Proteomes" id="UP000182836"/>
    </source>
</evidence>
<dbReference type="AlphaFoldDB" id="A0A0D1VFA6"/>
<dbReference type="PATRIC" id="fig|47500.8.peg.3844"/>
<evidence type="ECO:0000313" key="3">
    <source>
        <dbReference type="Proteomes" id="UP000037269"/>
    </source>
</evidence>
<dbReference type="OrthoDB" id="1895190at2"/>
<organism evidence="1 3">
    <name type="scientific">Aneurinibacillus migulanus</name>
    <name type="common">Bacillus migulanus</name>
    <dbReference type="NCBI Taxonomy" id="47500"/>
    <lineage>
        <taxon>Bacteria</taxon>
        <taxon>Bacillati</taxon>
        <taxon>Bacillota</taxon>
        <taxon>Bacilli</taxon>
        <taxon>Bacillales</taxon>
        <taxon>Paenibacillaceae</taxon>
        <taxon>Aneurinibacillus group</taxon>
        <taxon>Aneurinibacillus</taxon>
    </lineage>
</organism>